<dbReference type="AlphaFoldDB" id="A0AAN8LRB2"/>
<evidence type="ECO:0000313" key="4">
    <source>
        <dbReference type="EMBL" id="KAK6314604.1"/>
    </source>
</evidence>
<dbReference type="PROSITE" id="PS51059">
    <property type="entry name" value="PARP_CATALYTIC"/>
    <property type="match status" value="1"/>
</dbReference>
<dbReference type="InterPro" id="IPR051712">
    <property type="entry name" value="ARTD-AVP"/>
</dbReference>
<name>A0AAN8LRB2_9TELE</name>
<keyword evidence="2" id="KW-0328">Glycosyltransferase</keyword>
<keyword evidence="5" id="KW-1185">Reference proteome</keyword>
<reference evidence="4 5" key="1">
    <citation type="submission" date="2021-04" db="EMBL/GenBank/DDBJ databases">
        <authorList>
            <person name="De Guttry C."/>
            <person name="Zahm M."/>
            <person name="Klopp C."/>
            <person name="Cabau C."/>
            <person name="Louis A."/>
            <person name="Berthelot C."/>
            <person name="Parey E."/>
            <person name="Roest Crollius H."/>
            <person name="Montfort J."/>
            <person name="Robinson-Rechavi M."/>
            <person name="Bucao C."/>
            <person name="Bouchez O."/>
            <person name="Gislard M."/>
            <person name="Lluch J."/>
            <person name="Milhes M."/>
            <person name="Lampietro C."/>
            <person name="Lopez Roques C."/>
            <person name="Donnadieu C."/>
            <person name="Braasch I."/>
            <person name="Desvignes T."/>
            <person name="Postlethwait J."/>
            <person name="Bobe J."/>
            <person name="Wedekind C."/>
            <person name="Guiguen Y."/>
        </authorList>
    </citation>
    <scope>NUCLEOTIDE SEQUENCE [LARGE SCALE GENOMIC DNA]</scope>
    <source>
        <strain evidence="4">Cs_M1</strain>
        <tissue evidence="4">Blood</tissue>
    </source>
</reference>
<accession>A0AAN8LRB2</accession>
<dbReference type="Pfam" id="PF00644">
    <property type="entry name" value="PARP"/>
    <property type="match status" value="1"/>
</dbReference>
<dbReference type="Gene3D" id="3.90.228.10">
    <property type="match status" value="2"/>
</dbReference>
<evidence type="ECO:0000256" key="1">
    <source>
        <dbReference type="ARBA" id="ARBA00024347"/>
    </source>
</evidence>
<protein>
    <recommendedName>
        <fullName evidence="2">Poly [ADP-ribose] polymerase</fullName>
        <shortName evidence="2">PARP</shortName>
        <ecNumber evidence="2">2.4.2.-</ecNumber>
    </recommendedName>
</protein>
<sequence length="150" mass="17115">MFLARVLVGESTLGNPLFCRPPSKDMSYSNFFDSCVDDLANPKIYVFCLKRDTAEYNYVAGCLKEGELDRSIKSICRIQNLDLWELYCRKKIQLGRIHGVTEVKEEKLFHGTKVSNVHTICTYNFDNRLAGINGHVLGKGTYFARFASCR</sequence>
<dbReference type="GO" id="GO:0003950">
    <property type="term" value="F:NAD+ poly-ADP-ribosyltransferase activity"/>
    <property type="evidence" value="ECO:0007669"/>
    <property type="project" value="UniProtKB-UniRule"/>
</dbReference>
<dbReference type="SUPFAM" id="SSF56399">
    <property type="entry name" value="ADP-ribosylation"/>
    <property type="match status" value="1"/>
</dbReference>
<dbReference type="Proteomes" id="UP001356427">
    <property type="component" value="Unassembled WGS sequence"/>
</dbReference>
<proteinExistence type="inferred from homology"/>
<evidence type="ECO:0000256" key="2">
    <source>
        <dbReference type="RuleBase" id="RU362114"/>
    </source>
</evidence>
<dbReference type="EC" id="2.4.2.-" evidence="2"/>
<comment type="similarity">
    <text evidence="1">Belongs to the ARTD/PARP family.</text>
</comment>
<dbReference type="EMBL" id="JAGTTL010000012">
    <property type="protein sequence ID" value="KAK6314604.1"/>
    <property type="molecule type" value="Genomic_DNA"/>
</dbReference>
<dbReference type="PANTHER" id="PTHR45740">
    <property type="entry name" value="POLY [ADP-RIBOSE] POLYMERASE"/>
    <property type="match status" value="1"/>
</dbReference>
<evidence type="ECO:0000259" key="3">
    <source>
        <dbReference type="PROSITE" id="PS51059"/>
    </source>
</evidence>
<dbReference type="PANTHER" id="PTHR45740:SF4">
    <property type="entry name" value="PROTEIN MONO-ADP-RIBOSYLTRANSFERASE PARP11"/>
    <property type="match status" value="1"/>
</dbReference>
<dbReference type="GO" id="GO:0005634">
    <property type="term" value="C:nucleus"/>
    <property type="evidence" value="ECO:0007669"/>
    <property type="project" value="TreeGrafter"/>
</dbReference>
<comment type="caution">
    <text evidence="4">The sequence shown here is derived from an EMBL/GenBank/DDBJ whole genome shotgun (WGS) entry which is preliminary data.</text>
</comment>
<gene>
    <name evidence="4" type="ORF">J4Q44_G00141330</name>
</gene>
<feature type="domain" description="PARP catalytic" evidence="3">
    <location>
        <begin position="33"/>
        <end position="150"/>
    </location>
</feature>
<dbReference type="GO" id="GO:1990404">
    <property type="term" value="F:NAD+-protein mono-ADP-ribosyltransferase activity"/>
    <property type="evidence" value="ECO:0007669"/>
    <property type="project" value="TreeGrafter"/>
</dbReference>
<keyword evidence="2" id="KW-0808">Transferase</keyword>
<keyword evidence="2" id="KW-0520">NAD</keyword>
<dbReference type="InterPro" id="IPR012317">
    <property type="entry name" value="Poly(ADP-ribose)pol_cat_dom"/>
</dbReference>
<evidence type="ECO:0000313" key="5">
    <source>
        <dbReference type="Proteomes" id="UP001356427"/>
    </source>
</evidence>
<organism evidence="4 5">
    <name type="scientific">Coregonus suidteri</name>
    <dbReference type="NCBI Taxonomy" id="861788"/>
    <lineage>
        <taxon>Eukaryota</taxon>
        <taxon>Metazoa</taxon>
        <taxon>Chordata</taxon>
        <taxon>Craniata</taxon>
        <taxon>Vertebrata</taxon>
        <taxon>Euteleostomi</taxon>
        <taxon>Actinopterygii</taxon>
        <taxon>Neopterygii</taxon>
        <taxon>Teleostei</taxon>
        <taxon>Protacanthopterygii</taxon>
        <taxon>Salmoniformes</taxon>
        <taxon>Salmonidae</taxon>
        <taxon>Coregoninae</taxon>
        <taxon>Coregonus</taxon>
    </lineage>
</organism>